<evidence type="ECO:0000313" key="1">
    <source>
        <dbReference type="Proteomes" id="UP000887565"/>
    </source>
</evidence>
<dbReference type="WBParaSite" id="nRc.2.0.1.t06984-RA">
    <property type="protein sequence ID" value="nRc.2.0.1.t06984-RA"/>
    <property type="gene ID" value="nRc.2.0.1.g06984"/>
</dbReference>
<organism evidence="1 2">
    <name type="scientific">Romanomermis culicivorax</name>
    <name type="common">Nematode worm</name>
    <dbReference type="NCBI Taxonomy" id="13658"/>
    <lineage>
        <taxon>Eukaryota</taxon>
        <taxon>Metazoa</taxon>
        <taxon>Ecdysozoa</taxon>
        <taxon>Nematoda</taxon>
        <taxon>Enoplea</taxon>
        <taxon>Dorylaimia</taxon>
        <taxon>Mermithida</taxon>
        <taxon>Mermithoidea</taxon>
        <taxon>Mermithidae</taxon>
        <taxon>Romanomermis</taxon>
    </lineage>
</organism>
<sequence length="100" mass="10837">MERNKLFLLPSIFDCKFFACVELLTPPPAPPTVACFLGDTVTRAASSSDDLSSTKSPTIVVENWNGASAKTSAAETTLRLPTIFFETRFDGVCDELSSSR</sequence>
<name>A0A915HZW4_ROMCU</name>
<dbReference type="Proteomes" id="UP000887565">
    <property type="component" value="Unplaced"/>
</dbReference>
<accession>A0A915HZW4</accession>
<proteinExistence type="predicted"/>
<evidence type="ECO:0000313" key="2">
    <source>
        <dbReference type="WBParaSite" id="nRc.2.0.1.t06984-RA"/>
    </source>
</evidence>
<protein>
    <submittedName>
        <fullName evidence="2">Secreted protein</fullName>
    </submittedName>
</protein>
<keyword evidence="1" id="KW-1185">Reference proteome</keyword>
<dbReference type="AlphaFoldDB" id="A0A915HZW4"/>
<reference evidence="2" key="1">
    <citation type="submission" date="2022-11" db="UniProtKB">
        <authorList>
            <consortium name="WormBaseParasite"/>
        </authorList>
    </citation>
    <scope>IDENTIFICATION</scope>
</reference>